<protein>
    <submittedName>
        <fullName evidence="1">Uncharacterized protein</fullName>
    </submittedName>
</protein>
<reference evidence="1 2" key="1">
    <citation type="journal article" date="2015" name="Nature">
        <title>rRNA introns, odd ribosomes, and small enigmatic genomes across a large radiation of phyla.</title>
        <authorList>
            <person name="Brown C.T."/>
            <person name="Hug L.A."/>
            <person name="Thomas B.C."/>
            <person name="Sharon I."/>
            <person name="Castelle C.J."/>
            <person name="Singh A."/>
            <person name="Wilkins M.J."/>
            <person name="Williams K.H."/>
            <person name="Banfield J.F."/>
        </authorList>
    </citation>
    <scope>NUCLEOTIDE SEQUENCE [LARGE SCALE GENOMIC DNA]</scope>
</reference>
<accession>A0A0G0JF38</accession>
<dbReference type="Proteomes" id="UP000033876">
    <property type="component" value="Unassembled WGS sequence"/>
</dbReference>
<gene>
    <name evidence="1" type="ORF">US50_C0016G0009</name>
</gene>
<comment type="caution">
    <text evidence="1">The sequence shown here is derived from an EMBL/GenBank/DDBJ whole genome shotgun (WGS) entry which is preliminary data.</text>
</comment>
<proteinExistence type="predicted"/>
<dbReference type="AlphaFoldDB" id="A0A0G0JF38"/>
<evidence type="ECO:0000313" key="2">
    <source>
        <dbReference type="Proteomes" id="UP000033876"/>
    </source>
</evidence>
<evidence type="ECO:0000313" key="1">
    <source>
        <dbReference type="EMBL" id="KKQ35379.1"/>
    </source>
</evidence>
<name>A0A0G0JF38_9BACT</name>
<sequence>MQKIPRRTNHSLEELINLFNNNNSNQYPSSMIINEIGIVCKNGDDKDRAGEKHLLSLLNDKNDNNRAIAFCYLVSINEMADRHSAIITEFRSKKENQSLLEFIDKHLNEEQ</sequence>
<organism evidence="1 2">
    <name type="scientific">Candidatus Nomurabacteria bacterium GW2011_GWB1_37_5</name>
    <dbReference type="NCBI Taxonomy" id="1618742"/>
    <lineage>
        <taxon>Bacteria</taxon>
        <taxon>Candidatus Nomuraibacteriota</taxon>
    </lineage>
</organism>
<dbReference type="EMBL" id="LBTF01000016">
    <property type="protein sequence ID" value="KKQ35379.1"/>
    <property type="molecule type" value="Genomic_DNA"/>
</dbReference>